<gene>
    <name evidence="2" type="ORF">BpHYR1_032474</name>
</gene>
<dbReference type="EMBL" id="REGN01001070">
    <property type="protein sequence ID" value="RNA37227.1"/>
    <property type="molecule type" value="Genomic_DNA"/>
</dbReference>
<organism evidence="2 3">
    <name type="scientific">Brachionus plicatilis</name>
    <name type="common">Marine rotifer</name>
    <name type="synonym">Brachionus muelleri</name>
    <dbReference type="NCBI Taxonomy" id="10195"/>
    <lineage>
        <taxon>Eukaryota</taxon>
        <taxon>Metazoa</taxon>
        <taxon>Spiralia</taxon>
        <taxon>Gnathifera</taxon>
        <taxon>Rotifera</taxon>
        <taxon>Eurotatoria</taxon>
        <taxon>Monogononta</taxon>
        <taxon>Pseudotrocha</taxon>
        <taxon>Ploima</taxon>
        <taxon>Brachionidae</taxon>
        <taxon>Brachionus</taxon>
    </lineage>
</organism>
<evidence type="ECO:0000313" key="3">
    <source>
        <dbReference type="Proteomes" id="UP000276133"/>
    </source>
</evidence>
<keyword evidence="1" id="KW-1133">Transmembrane helix</keyword>
<proteinExistence type="predicted"/>
<keyword evidence="3" id="KW-1185">Reference proteome</keyword>
<evidence type="ECO:0000313" key="2">
    <source>
        <dbReference type="EMBL" id="RNA37227.1"/>
    </source>
</evidence>
<keyword evidence="1" id="KW-0472">Membrane</keyword>
<dbReference type="Proteomes" id="UP000276133">
    <property type="component" value="Unassembled WGS sequence"/>
</dbReference>
<sequence length="141" mass="17164">MTLVLDVEKSNHKALEQNYFVIKNFFQDISALFLLYFIISVFVWKKKFYFNLTNFYIFYCLTWEQYEKNQYQSVTVLRMKFSIEISQYHLFVNFVTIQIKIQKQTNKNFYFYRLLYVNRLRCGLIKNPDTENTGSIFAEVA</sequence>
<feature type="transmembrane region" description="Helical" evidence="1">
    <location>
        <begin position="25"/>
        <end position="44"/>
    </location>
</feature>
<name>A0A3M7SNP6_BRAPC</name>
<keyword evidence="1" id="KW-0812">Transmembrane</keyword>
<evidence type="ECO:0008006" key="4">
    <source>
        <dbReference type="Google" id="ProtNLM"/>
    </source>
</evidence>
<comment type="caution">
    <text evidence="2">The sequence shown here is derived from an EMBL/GenBank/DDBJ whole genome shotgun (WGS) entry which is preliminary data.</text>
</comment>
<dbReference type="AlphaFoldDB" id="A0A3M7SNP6"/>
<evidence type="ECO:0000256" key="1">
    <source>
        <dbReference type="SAM" id="Phobius"/>
    </source>
</evidence>
<reference evidence="2 3" key="1">
    <citation type="journal article" date="2018" name="Sci. Rep.">
        <title>Genomic signatures of local adaptation to the degree of environmental predictability in rotifers.</title>
        <authorList>
            <person name="Franch-Gras L."/>
            <person name="Hahn C."/>
            <person name="Garcia-Roger E.M."/>
            <person name="Carmona M.J."/>
            <person name="Serra M."/>
            <person name="Gomez A."/>
        </authorList>
    </citation>
    <scope>NUCLEOTIDE SEQUENCE [LARGE SCALE GENOMIC DNA]</scope>
    <source>
        <strain evidence="2">HYR1</strain>
    </source>
</reference>
<protein>
    <recommendedName>
        <fullName evidence="4">Transmembrane protein</fullName>
    </recommendedName>
</protein>
<accession>A0A3M7SNP6</accession>